<proteinExistence type="predicted"/>
<dbReference type="InterPro" id="IPR041311">
    <property type="entry name" value="LPD29"/>
</dbReference>
<name>A0A1Z3MNL3_AERSS</name>
<evidence type="ECO:0008006" key="4">
    <source>
        <dbReference type="Google" id="ProtNLM"/>
    </source>
</evidence>
<dbReference type="InterPro" id="IPR041045">
    <property type="entry name" value="LPD25"/>
</dbReference>
<reference evidence="3" key="1">
    <citation type="submission" date="2017-01" db="EMBL/GenBank/DDBJ databases">
        <title>Plasmid composition in Aeromonas salmonicida subsp. salmonicida 01-B526 unravels unsuspected type three secretion system loss patterns.</title>
        <authorList>
            <person name="Tanaka K.H."/>
            <person name="Vincent A.T."/>
            <person name="Emond-Rheault J.-G."/>
            <person name="Adamczuk M."/>
            <person name="Frenette M."/>
            <person name="Charette S.J."/>
        </authorList>
    </citation>
    <scope>NUCLEOTIDE SEQUENCE</scope>
    <source>
        <strain evidence="3">01-B526</strain>
        <plasmid evidence="3">pAsa9</plasmid>
    </source>
</reference>
<accession>A0A1Z3MNL3</accession>
<dbReference type="EMBL" id="KY555070">
    <property type="protein sequence ID" value="ASD49398.1"/>
    <property type="molecule type" value="Genomic_DNA"/>
</dbReference>
<dbReference type="Pfam" id="PF12083">
    <property type="entry name" value="DUF3560"/>
    <property type="match status" value="1"/>
</dbReference>
<dbReference type="InterPro" id="IPR021944">
    <property type="entry name" value="DUF3560"/>
</dbReference>
<dbReference type="RefSeq" id="WP_063968042.1">
    <property type="nucleotide sequence ID" value="NZ_CP038104.1"/>
</dbReference>
<evidence type="ECO:0000313" key="3">
    <source>
        <dbReference type="EMBL" id="ASD49398.1"/>
    </source>
</evidence>
<sequence>MSATIITMEDFKAAAAQAQQAAPFVRRPVTVTVHWSESGAWQKDQVVAYADFEKNAFAVALEHAGRGYLKTKVTVTFDDGEIYQCRIDLAAHDELGFADHCLSMLAFYDTEEGRDYYVATASEDLIAFVQGIDLGCSAADHVERRAHASDVEAAARLAIEEQRRIEATAQETAANNAYAAELARLQAGAPEYAHLTPLGEQDRGGVPAAKNVRRDLKNAFPGIKFSVKSSYDTITVSWQDGPTHQEVEAVIGKYENGKFDGMTDCFNFDTTPFNAVFGGCRYTFIKREHSDELMAVATRYLEQRSGERVTGDANQLIWGEWAQCLLTREANKVTLVGGVWHRKGEPIVWQEAPQALAVVAPVAAVKPKFTAKPVGALWNVTIEQGEQRHQFDYIAADSMGKACRIAWAMLTQPTPPEDDPDGGQPVPVAPITELITQTAQGAEAPTLTRADTLGKYADRVDAKRERLQVWAINASRASEARFNHGMGILSYIVPGQPILIGHNSERRHRRDLENVDRNMGASVALDKKSQYLSARAEVVGRGGIASDNPEALELLRARLAQRETKQQAMKDANKAQRGSFKTWQLSNNWAEIRRLRQRIEQVDALHRAAPIEQAGQGWHMFEDDGRIQISFDGKPAAELRQLCKGAGFVWSPSRCAWVRKVTVRAVNEARRLARALPAEG</sequence>
<feature type="domain" description="Large polyvalent protein associated" evidence="1">
    <location>
        <begin position="28"/>
        <end position="109"/>
    </location>
</feature>
<keyword evidence="3" id="KW-0614">Plasmid</keyword>
<evidence type="ECO:0000259" key="2">
    <source>
        <dbReference type="Pfam" id="PF18847"/>
    </source>
</evidence>
<geneLocation type="plasmid" evidence="3">
    <name>pAsa9</name>
</geneLocation>
<dbReference type="Pfam" id="PF18847">
    <property type="entry name" value="LPD29"/>
    <property type="match status" value="1"/>
</dbReference>
<organism evidence="3">
    <name type="scientific">Aeromonas salmonicida subsp. salmonicida</name>
    <dbReference type="NCBI Taxonomy" id="29491"/>
    <lineage>
        <taxon>Bacteria</taxon>
        <taxon>Pseudomonadati</taxon>
        <taxon>Pseudomonadota</taxon>
        <taxon>Gammaproteobacteria</taxon>
        <taxon>Aeromonadales</taxon>
        <taxon>Aeromonadaceae</taxon>
        <taxon>Aeromonas</taxon>
    </lineage>
</organism>
<dbReference type="AlphaFoldDB" id="A0A1Z3MNL3"/>
<protein>
    <recommendedName>
        <fullName evidence="4">DUF3560 domain-containing protein</fullName>
    </recommendedName>
</protein>
<feature type="domain" description="Large polyvalent protein associated" evidence="2">
    <location>
        <begin position="208"/>
        <end position="290"/>
    </location>
</feature>
<dbReference type="Pfam" id="PF18840">
    <property type="entry name" value="LPD25"/>
    <property type="match status" value="1"/>
</dbReference>
<evidence type="ECO:0000259" key="1">
    <source>
        <dbReference type="Pfam" id="PF18840"/>
    </source>
</evidence>